<evidence type="ECO:0000313" key="13">
    <source>
        <dbReference type="EMBL" id="GJM87597.1"/>
    </source>
</evidence>
<keyword evidence="7 11" id="KW-1133">Transmembrane helix</keyword>
<feature type="transmembrane region" description="Helical" evidence="11">
    <location>
        <begin position="411"/>
        <end position="429"/>
    </location>
</feature>
<dbReference type="InterPro" id="IPR019561">
    <property type="entry name" value="Translocon_Sec61/SecY_plug_dom"/>
</dbReference>
<sequence>MVRSSQALQLFRLVAALMPSVRRADRTIQFRQRALYTGLSVSVFLVCSHLPLYGTNFTSTAADPLYYVRTILASSRGTLMELGVAPIVTAGTVMQLLAGSGLLGRVDQSVREDRELMDAGRKALALAIAVGEAAAHVALGAYGAVGPFNSALIVLQLVSASAIVVFIEDLLEKGYGLRGASAVSLLAATSTCGKVMWHAFSPVTINTGRGPEFEGLVLAAVHRAFLGADKLVATLLRQHLPNMTQLLATGVVMLTAVFLEGLRVPLPLRHTDGRRGRGTTTTIFPIKLLYTSTMPVVLHSAVVSFLYMVSQLLHRGQFLGARLLGTWKDAVPVGGLAYYVTPPAGLAHVAADPAHAVVYVLLLLASCAMLSRAWVEASGSSAKDVVRQIADQRLAVQGGREGDVYSKLKRYIPTAALLGGLCVGGLTILADTTGAIGSGTGILLAATTVYNLVDNFKKQD</sequence>
<evidence type="ECO:0000259" key="12">
    <source>
        <dbReference type="Pfam" id="PF10559"/>
    </source>
</evidence>
<evidence type="ECO:0000256" key="3">
    <source>
        <dbReference type="ARBA" id="ARBA00005751"/>
    </source>
</evidence>
<evidence type="ECO:0000256" key="10">
    <source>
        <dbReference type="RuleBase" id="RU004349"/>
    </source>
</evidence>
<dbReference type="InterPro" id="IPR030659">
    <property type="entry name" value="SecY_CS"/>
</dbReference>
<feature type="transmembrane region" description="Helical" evidence="11">
    <location>
        <begin position="288"/>
        <end position="309"/>
    </location>
</feature>
<evidence type="ECO:0000256" key="6">
    <source>
        <dbReference type="ARBA" id="ARBA00022927"/>
    </source>
</evidence>
<feature type="transmembrane region" description="Helical" evidence="11">
    <location>
        <begin position="124"/>
        <end position="145"/>
    </location>
</feature>
<reference evidence="13" key="2">
    <citation type="submission" date="2021-12" db="EMBL/GenBank/DDBJ databases">
        <title>Resequencing data analysis of finger millet.</title>
        <authorList>
            <person name="Hatakeyama M."/>
            <person name="Aluri S."/>
            <person name="Balachadran M.T."/>
            <person name="Sivarajan S.R."/>
            <person name="Poveda L."/>
            <person name="Shimizu-Inatsugi R."/>
            <person name="Schlapbach R."/>
            <person name="Sreeman S.M."/>
            <person name="Shimizu K.K."/>
        </authorList>
    </citation>
    <scope>NUCLEOTIDE SEQUENCE</scope>
</reference>
<evidence type="ECO:0000256" key="7">
    <source>
        <dbReference type="ARBA" id="ARBA00022989"/>
    </source>
</evidence>
<dbReference type="PANTHER" id="PTHR10906">
    <property type="entry name" value="SECY/SEC61-ALPHA FAMILY MEMBER"/>
    <property type="match status" value="1"/>
</dbReference>
<feature type="transmembrane region" description="Helical" evidence="11">
    <location>
        <begin position="151"/>
        <end position="171"/>
    </location>
</feature>
<dbReference type="InterPro" id="IPR023201">
    <property type="entry name" value="SecY_dom_sf"/>
</dbReference>
<evidence type="ECO:0000256" key="5">
    <source>
        <dbReference type="ARBA" id="ARBA00022692"/>
    </source>
</evidence>
<evidence type="ECO:0000256" key="1">
    <source>
        <dbReference type="ARBA" id="ARBA00004127"/>
    </source>
</evidence>
<evidence type="ECO:0000256" key="9">
    <source>
        <dbReference type="ARBA" id="ARBA00023136"/>
    </source>
</evidence>
<dbReference type="PROSITE" id="PS00755">
    <property type="entry name" value="SECY_1"/>
    <property type="match status" value="1"/>
</dbReference>
<dbReference type="Pfam" id="PF10559">
    <property type="entry name" value="Plug_translocon"/>
    <property type="match status" value="1"/>
</dbReference>
<dbReference type="EMBL" id="BQKI01000002">
    <property type="protein sequence ID" value="GJM87597.1"/>
    <property type="molecule type" value="Genomic_DNA"/>
</dbReference>
<reference evidence="13" key="1">
    <citation type="journal article" date="2018" name="DNA Res.">
        <title>Multiple hybrid de novo genome assembly of finger millet, an orphan allotetraploid crop.</title>
        <authorList>
            <person name="Hatakeyama M."/>
            <person name="Aluri S."/>
            <person name="Balachadran M.T."/>
            <person name="Sivarajan S.R."/>
            <person name="Patrignani A."/>
            <person name="Gruter S."/>
            <person name="Poveda L."/>
            <person name="Shimizu-Inatsugi R."/>
            <person name="Baeten J."/>
            <person name="Francoijs K.J."/>
            <person name="Nataraja K.N."/>
            <person name="Reddy Y.A.N."/>
            <person name="Phadnis S."/>
            <person name="Ravikumar R.L."/>
            <person name="Schlapbach R."/>
            <person name="Sreeman S.M."/>
            <person name="Shimizu K.K."/>
        </authorList>
    </citation>
    <scope>NUCLEOTIDE SEQUENCE</scope>
</reference>
<keyword evidence="14" id="KW-1185">Reference proteome</keyword>
<proteinExistence type="inferred from homology"/>
<feature type="domain" description="Translocon Sec61/SecY plug" evidence="12">
    <location>
        <begin position="43"/>
        <end position="77"/>
    </location>
</feature>
<evidence type="ECO:0000256" key="2">
    <source>
        <dbReference type="ARBA" id="ARBA00004454"/>
    </source>
</evidence>
<accession>A0AAV5BQ60</accession>
<dbReference type="AlphaFoldDB" id="A0AAV5BQ60"/>
<dbReference type="Pfam" id="PF00344">
    <property type="entry name" value="SecY"/>
    <property type="match status" value="1"/>
</dbReference>
<feature type="transmembrane region" description="Helical" evidence="11">
    <location>
        <begin position="82"/>
        <end position="103"/>
    </location>
</feature>
<dbReference type="GO" id="GO:0015031">
    <property type="term" value="P:protein transport"/>
    <property type="evidence" value="ECO:0007669"/>
    <property type="project" value="UniProtKB-KW"/>
</dbReference>
<dbReference type="GO" id="GO:0012505">
    <property type="term" value="C:endomembrane system"/>
    <property type="evidence" value="ECO:0007669"/>
    <property type="project" value="UniProtKB-SubCell"/>
</dbReference>
<protein>
    <recommendedName>
        <fullName evidence="12">Translocon Sec61/SecY plug domain-containing protein</fullName>
    </recommendedName>
</protein>
<dbReference type="Proteomes" id="UP001054889">
    <property type="component" value="Unassembled WGS sequence"/>
</dbReference>
<keyword evidence="6" id="KW-0653">Protein transport</keyword>
<keyword evidence="5 11" id="KW-0812">Transmembrane</keyword>
<keyword evidence="9 11" id="KW-0472">Membrane</keyword>
<dbReference type="SUPFAM" id="SSF103491">
    <property type="entry name" value="Preprotein translocase SecY subunit"/>
    <property type="match status" value="1"/>
</dbReference>
<comment type="subcellular location">
    <subcellularLocation>
        <location evidence="1">Endomembrane system</location>
        <topology evidence="1">Multi-pass membrane protein</topology>
    </subcellularLocation>
    <subcellularLocation>
        <location evidence="2">Plastid</location>
        <location evidence="2">Chloroplast thylakoid membrane</location>
        <topology evidence="2">Multi-pass membrane protein</topology>
    </subcellularLocation>
</comment>
<gene>
    <name evidence="13" type="primary">ga03566</name>
    <name evidence="13" type="ORF">PR202_ga03566</name>
</gene>
<dbReference type="InterPro" id="IPR002208">
    <property type="entry name" value="SecY/SEC61-alpha"/>
</dbReference>
<comment type="caution">
    <text evidence="13">The sequence shown here is derived from an EMBL/GenBank/DDBJ whole genome shotgun (WGS) entry which is preliminary data.</text>
</comment>
<keyword evidence="8" id="KW-0811">Translocation</keyword>
<comment type="similarity">
    <text evidence="3 10">Belongs to the SecY/SEC61-alpha family.</text>
</comment>
<evidence type="ECO:0000256" key="4">
    <source>
        <dbReference type="ARBA" id="ARBA00022448"/>
    </source>
</evidence>
<feature type="transmembrane region" description="Helical" evidence="11">
    <location>
        <begin position="246"/>
        <end position="268"/>
    </location>
</feature>
<evidence type="ECO:0000256" key="11">
    <source>
        <dbReference type="SAM" id="Phobius"/>
    </source>
</evidence>
<feature type="transmembrane region" description="Helical" evidence="11">
    <location>
        <begin position="356"/>
        <end position="375"/>
    </location>
</feature>
<keyword evidence="4" id="KW-0813">Transport</keyword>
<name>A0AAV5BQ60_ELECO</name>
<evidence type="ECO:0000313" key="14">
    <source>
        <dbReference type="Proteomes" id="UP001054889"/>
    </source>
</evidence>
<dbReference type="GO" id="GO:0009535">
    <property type="term" value="C:chloroplast thylakoid membrane"/>
    <property type="evidence" value="ECO:0007669"/>
    <property type="project" value="UniProtKB-SubCell"/>
</dbReference>
<dbReference type="Gene3D" id="1.10.3370.10">
    <property type="entry name" value="SecY subunit domain"/>
    <property type="match status" value="1"/>
</dbReference>
<dbReference type="PIRSF" id="PIRSF004557">
    <property type="entry name" value="SecY"/>
    <property type="match status" value="1"/>
</dbReference>
<organism evidence="13 14">
    <name type="scientific">Eleusine coracana subsp. coracana</name>
    <dbReference type="NCBI Taxonomy" id="191504"/>
    <lineage>
        <taxon>Eukaryota</taxon>
        <taxon>Viridiplantae</taxon>
        <taxon>Streptophyta</taxon>
        <taxon>Embryophyta</taxon>
        <taxon>Tracheophyta</taxon>
        <taxon>Spermatophyta</taxon>
        <taxon>Magnoliopsida</taxon>
        <taxon>Liliopsida</taxon>
        <taxon>Poales</taxon>
        <taxon>Poaceae</taxon>
        <taxon>PACMAD clade</taxon>
        <taxon>Chloridoideae</taxon>
        <taxon>Cynodonteae</taxon>
        <taxon>Eleusininae</taxon>
        <taxon>Eleusine</taxon>
    </lineage>
</organism>
<feature type="transmembrane region" description="Helical" evidence="11">
    <location>
        <begin position="435"/>
        <end position="453"/>
    </location>
</feature>
<evidence type="ECO:0000256" key="8">
    <source>
        <dbReference type="ARBA" id="ARBA00023010"/>
    </source>
</evidence>